<evidence type="ECO:0000256" key="2">
    <source>
        <dbReference type="ARBA" id="ARBA00012438"/>
    </source>
</evidence>
<evidence type="ECO:0000256" key="6">
    <source>
        <dbReference type="ARBA" id="ARBA00022777"/>
    </source>
</evidence>
<dbReference type="InterPro" id="IPR003594">
    <property type="entry name" value="HATPase_dom"/>
</dbReference>
<evidence type="ECO:0000256" key="8">
    <source>
        <dbReference type="SAM" id="Coils"/>
    </source>
</evidence>
<comment type="catalytic activity">
    <reaction evidence="1">
        <text>ATP + protein L-histidine = ADP + protein N-phospho-L-histidine.</text>
        <dbReference type="EC" id="2.7.13.3"/>
    </reaction>
</comment>
<dbReference type="Gene3D" id="1.20.5.1930">
    <property type="match status" value="1"/>
</dbReference>
<dbReference type="GO" id="GO:0046983">
    <property type="term" value="F:protein dimerization activity"/>
    <property type="evidence" value="ECO:0007669"/>
    <property type="project" value="InterPro"/>
</dbReference>
<keyword evidence="7" id="KW-0067">ATP-binding</keyword>
<dbReference type="SUPFAM" id="SSF55874">
    <property type="entry name" value="ATPase domain of HSP90 chaperone/DNA topoisomerase II/histidine kinase"/>
    <property type="match status" value="1"/>
</dbReference>
<dbReference type="InterPro" id="IPR016381">
    <property type="entry name" value="Sig_transdc_His_kinase_DegS"/>
</dbReference>
<dbReference type="PANTHER" id="PTHR24421:SF10">
    <property type="entry name" value="NITRATE_NITRITE SENSOR PROTEIN NARQ"/>
    <property type="match status" value="1"/>
</dbReference>
<dbReference type="PANTHER" id="PTHR24421">
    <property type="entry name" value="NITRATE/NITRITE SENSOR PROTEIN NARX-RELATED"/>
    <property type="match status" value="1"/>
</dbReference>
<dbReference type="InterPro" id="IPR050482">
    <property type="entry name" value="Sensor_HK_TwoCompSys"/>
</dbReference>
<proteinExistence type="predicted"/>
<feature type="domain" description="Sensor DegS" evidence="10">
    <location>
        <begin position="23"/>
        <end position="175"/>
    </location>
</feature>
<keyword evidence="6 12" id="KW-0418">Kinase</keyword>
<dbReference type="InterPro" id="IPR036890">
    <property type="entry name" value="HATPase_C_sf"/>
</dbReference>
<evidence type="ECO:0000259" key="9">
    <source>
        <dbReference type="Pfam" id="PF02518"/>
    </source>
</evidence>
<feature type="coiled-coil region" evidence="8">
    <location>
        <begin position="120"/>
        <end position="154"/>
    </location>
</feature>
<evidence type="ECO:0000256" key="7">
    <source>
        <dbReference type="ARBA" id="ARBA00022840"/>
    </source>
</evidence>
<dbReference type="Pfam" id="PF02518">
    <property type="entry name" value="HATPase_c"/>
    <property type="match status" value="1"/>
</dbReference>
<sequence length="393" mass="45496">MSNTTKSIVVKRGTRVADRLGLIMSNTLKAIETSKEEIFYIAETTRAETQRLIQELAQLKEEIVYTIAEVDKYQKLERRLRQRLMEVSREFGNHSEQEMIKSYTETKDVQVQLQLMQSKEMQLRARRDEIERSLIQMEKTIERAENLLNQVTMAINLLHGGISELSQNNNPEHRQEIAQKIIRAQDEERRRVAREIHDGPAQNLANIVLRLEIAEKLLALDPTRVRAEITDLKGLVRSNLQDIRRIIFDLRPIALDNHGFISALEKYLMTFQETYHLTCDFKVIGKERRLLPAVEVALFRSLQEGLTNIAKHACADWARVLIEYEECQIQVRITDRGIGFNVEEAFANPGDHFGLVGMKERIEMFNGQMILTSIPKKGTTVKLIVPNYEEGWE</sequence>
<evidence type="ECO:0000313" key="12">
    <source>
        <dbReference type="EMBL" id="MPL95638.1"/>
    </source>
</evidence>
<dbReference type="EC" id="2.7.13.3" evidence="2"/>
<dbReference type="GO" id="GO:0005524">
    <property type="term" value="F:ATP binding"/>
    <property type="evidence" value="ECO:0007669"/>
    <property type="project" value="UniProtKB-KW"/>
</dbReference>
<accession>A0A644VW93</accession>
<gene>
    <name evidence="12" type="primary">degS_2</name>
    <name evidence="12" type="ORF">SDC9_41810</name>
</gene>
<organism evidence="12">
    <name type="scientific">bioreactor metagenome</name>
    <dbReference type="NCBI Taxonomy" id="1076179"/>
    <lineage>
        <taxon>unclassified sequences</taxon>
        <taxon>metagenomes</taxon>
        <taxon>ecological metagenomes</taxon>
    </lineage>
</organism>
<evidence type="ECO:0000256" key="5">
    <source>
        <dbReference type="ARBA" id="ARBA00022741"/>
    </source>
</evidence>
<dbReference type="InterPro" id="IPR008595">
    <property type="entry name" value="DegS"/>
</dbReference>
<dbReference type="Pfam" id="PF07730">
    <property type="entry name" value="HisKA_3"/>
    <property type="match status" value="1"/>
</dbReference>
<comment type="caution">
    <text evidence="12">The sequence shown here is derived from an EMBL/GenBank/DDBJ whole genome shotgun (WGS) entry which is preliminary data.</text>
</comment>
<dbReference type="InterPro" id="IPR011712">
    <property type="entry name" value="Sig_transdc_His_kin_sub3_dim/P"/>
</dbReference>
<dbReference type="EMBL" id="VSSQ01000475">
    <property type="protein sequence ID" value="MPL95638.1"/>
    <property type="molecule type" value="Genomic_DNA"/>
</dbReference>
<evidence type="ECO:0000256" key="4">
    <source>
        <dbReference type="ARBA" id="ARBA00022679"/>
    </source>
</evidence>
<evidence type="ECO:0000256" key="1">
    <source>
        <dbReference type="ARBA" id="ARBA00000085"/>
    </source>
</evidence>
<feature type="domain" description="Signal transduction histidine kinase subgroup 3 dimerisation and phosphoacceptor" evidence="11">
    <location>
        <begin position="188"/>
        <end position="254"/>
    </location>
</feature>
<dbReference type="Pfam" id="PF05384">
    <property type="entry name" value="DegS"/>
    <property type="match status" value="1"/>
</dbReference>
<feature type="coiled-coil region" evidence="8">
    <location>
        <begin position="42"/>
        <end position="90"/>
    </location>
</feature>
<name>A0A644VW93_9ZZZZ</name>
<keyword evidence="3" id="KW-0597">Phosphoprotein</keyword>
<dbReference type="Gene3D" id="3.30.565.10">
    <property type="entry name" value="Histidine kinase-like ATPase, C-terminal domain"/>
    <property type="match status" value="1"/>
</dbReference>
<feature type="domain" description="Histidine kinase/HSP90-like ATPase" evidence="9">
    <location>
        <begin position="295"/>
        <end position="387"/>
    </location>
</feature>
<dbReference type="AlphaFoldDB" id="A0A644VW93"/>
<keyword evidence="8" id="KW-0175">Coiled coil</keyword>
<dbReference type="PIRSF" id="PIRSF003169">
    <property type="entry name" value="STHK_DegS"/>
    <property type="match status" value="1"/>
</dbReference>
<reference evidence="12" key="1">
    <citation type="submission" date="2019-08" db="EMBL/GenBank/DDBJ databases">
        <authorList>
            <person name="Kucharzyk K."/>
            <person name="Murdoch R.W."/>
            <person name="Higgins S."/>
            <person name="Loffler F."/>
        </authorList>
    </citation>
    <scope>NUCLEOTIDE SEQUENCE</scope>
</reference>
<protein>
    <recommendedName>
        <fullName evidence="2">histidine kinase</fullName>
        <ecNumber evidence="2">2.7.13.3</ecNumber>
    </recommendedName>
</protein>
<keyword evidence="5" id="KW-0547">Nucleotide-binding</keyword>
<evidence type="ECO:0000259" key="10">
    <source>
        <dbReference type="Pfam" id="PF05384"/>
    </source>
</evidence>
<evidence type="ECO:0000259" key="11">
    <source>
        <dbReference type="Pfam" id="PF07730"/>
    </source>
</evidence>
<dbReference type="GO" id="GO:0000155">
    <property type="term" value="F:phosphorelay sensor kinase activity"/>
    <property type="evidence" value="ECO:0007669"/>
    <property type="project" value="InterPro"/>
</dbReference>
<keyword evidence="4 12" id="KW-0808">Transferase</keyword>
<evidence type="ECO:0000256" key="3">
    <source>
        <dbReference type="ARBA" id="ARBA00022553"/>
    </source>
</evidence>
<dbReference type="GO" id="GO:0016020">
    <property type="term" value="C:membrane"/>
    <property type="evidence" value="ECO:0007669"/>
    <property type="project" value="InterPro"/>
</dbReference>
<dbReference type="CDD" id="cd16917">
    <property type="entry name" value="HATPase_UhpB-NarQ-NarX-like"/>
    <property type="match status" value="1"/>
</dbReference>